<reference evidence="3" key="2">
    <citation type="journal article" date="2010" name="Genome Res.">
        <title>Population genomic sequencing of Coccidioides fungi reveals recent hybridization and transposon control.</title>
        <authorList>
            <person name="Neafsey D.E."/>
            <person name="Barker B.M."/>
            <person name="Sharpton T.J."/>
            <person name="Stajich J.E."/>
            <person name="Park D.J."/>
            <person name="Whiston E."/>
            <person name="Hung C.-Y."/>
            <person name="McMahan C."/>
            <person name="White J."/>
            <person name="Sykes S."/>
            <person name="Heiman D."/>
            <person name="Young S."/>
            <person name="Zeng Q."/>
            <person name="Abouelleil A."/>
            <person name="Aftuck L."/>
            <person name="Bessette D."/>
            <person name="Brown A."/>
            <person name="FitzGerald M."/>
            <person name="Lui A."/>
            <person name="Macdonald J.P."/>
            <person name="Priest M."/>
            <person name="Orbach M.J."/>
            <person name="Galgiani J.N."/>
            <person name="Kirkland T.N."/>
            <person name="Cole G.T."/>
            <person name="Birren B.W."/>
            <person name="Henn M.R."/>
            <person name="Taylor J.W."/>
            <person name="Rounsley S.D."/>
        </authorList>
    </citation>
    <scope>GENOME REANNOTATION</scope>
    <source>
        <strain evidence="3">RS</strain>
    </source>
</reference>
<evidence type="ECO:0000313" key="2">
    <source>
        <dbReference type="EMBL" id="EAS35287.3"/>
    </source>
</evidence>
<dbReference type="KEGG" id="cim:CIMG_00641"/>
<dbReference type="GeneID" id="4565618"/>
<reference evidence="3" key="1">
    <citation type="journal article" date="2009" name="Genome Res.">
        <title>Comparative genomic analyses of the human fungal pathogens Coccidioides and their relatives.</title>
        <authorList>
            <person name="Sharpton T.J."/>
            <person name="Stajich J.E."/>
            <person name="Rounsley S.D."/>
            <person name="Gardner M.J."/>
            <person name="Wortman J.R."/>
            <person name="Jordar V.S."/>
            <person name="Maiti R."/>
            <person name="Kodira C.D."/>
            <person name="Neafsey D.E."/>
            <person name="Zeng Q."/>
            <person name="Hung C.-Y."/>
            <person name="McMahan C."/>
            <person name="Muszewska A."/>
            <person name="Grynberg M."/>
            <person name="Mandel M.A."/>
            <person name="Kellner E.M."/>
            <person name="Barker B.M."/>
            <person name="Galgiani J.N."/>
            <person name="Orbach M.J."/>
            <person name="Kirkland T.N."/>
            <person name="Cole G.T."/>
            <person name="Henn M.R."/>
            <person name="Birren B.W."/>
            <person name="Taylor J.W."/>
        </authorList>
    </citation>
    <scope>NUCLEOTIDE SEQUENCE [LARGE SCALE GENOMIC DNA]</scope>
    <source>
        <strain evidence="3">RS</strain>
    </source>
</reference>
<feature type="compositionally biased region" description="Basic and acidic residues" evidence="1">
    <location>
        <begin position="19"/>
        <end position="35"/>
    </location>
</feature>
<dbReference type="RefSeq" id="XP_001246870.2">
    <property type="nucleotide sequence ID" value="XM_001246869.2"/>
</dbReference>
<dbReference type="Proteomes" id="UP000001261">
    <property type="component" value="Unassembled WGS sequence"/>
</dbReference>
<protein>
    <recommendedName>
        <fullName evidence="4">HhH-GPD domain-containing protein</fullName>
    </recommendedName>
</protein>
<dbReference type="OrthoDB" id="4676at2759"/>
<feature type="region of interest" description="Disordered" evidence="1">
    <location>
        <begin position="1"/>
        <end position="62"/>
    </location>
</feature>
<evidence type="ECO:0000313" key="3">
    <source>
        <dbReference type="Proteomes" id="UP000001261"/>
    </source>
</evidence>
<keyword evidence="3" id="KW-1185">Reference proteome</keyword>
<dbReference type="AlphaFoldDB" id="J3KHF1"/>
<dbReference type="EMBL" id="GG704911">
    <property type="protein sequence ID" value="EAS35287.3"/>
    <property type="molecule type" value="Genomic_DNA"/>
</dbReference>
<evidence type="ECO:0000256" key="1">
    <source>
        <dbReference type="SAM" id="MobiDB-lite"/>
    </source>
</evidence>
<organism evidence="2 3">
    <name type="scientific">Coccidioides immitis (strain RS)</name>
    <name type="common">Valley fever fungus</name>
    <dbReference type="NCBI Taxonomy" id="246410"/>
    <lineage>
        <taxon>Eukaryota</taxon>
        <taxon>Fungi</taxon>
        <taxon>Dikarya</taxon>
        <taxon>Ascomycota</taxon>
        <taxon>Pezizomycotina</taxon>
        <taxon>Eurotiomycetes</taxon>
        <taxon>Eurotiomycetidae</taxon>
        <taxon>Onygenales</taxon>
        <taxon>Onygenaceae</taxon>
        <taxon>Coccidioides</taxon>
    </lineage>
</organism>
<name>J3KHF1_COCIM</name>
<dbReference type="VEuPathDB" id="FungiDB:CIMG_00641"/>
<feature type="compositionally biased region" description="Basic and acidic residues" evidence="1">
    <location>
        <begin position="47"/>
        <end position="58"/>
    </location>
</feature>
<evidence type="ECO:0008006" key="4">
    <source>
        <dbReference type="Google" id="ProtNLM"/>
    </source>
</evidence>
<proteinExistence type="predicted"/>
<gene>
    <name evidence="2" type="ORF">CIMG_00641</name>
</gene>
<feature type="compositionally biased region" description="Basic and acidic residues" evidence="1">
    <location>
        <begin position="1"/>
        <end position="11"/>
    </location>
</feature>
<sequence>MVRTRAQERAEASSAQKQVKAEEHVPPKELVAEKKHMQKPKKRTKKHEIPEAERRLEATKPLSEAARKDIQQLLTEQGSFPLQEIGFSFPLSSSSATVLALLFEALLKAAPISHKTADETLKELLKHGYEDINVLKNSSWDERSDVLIEGGYRHYYKKTSSELGELAEWAMDKYNGDLNNLYKQTAGSRAEIRTAIKHIKGIGDVAVDIFLSSIQSFWPEVAPFIAERSLVTADHIGIGKDVEAIYEAVGRDPKQMCMLARALTKIRLEKEEAGYTVHESGK</sequence>
<accession>J3KHF1</accession>
<dbReference type="InParanoid" id="J3KHF1"/>
<feature type="compositionally biased region" description="Basic residues" evidence="1">
    <location>
        <begin position="36"/>
        <end position="46"/>
    </location>
</feature>
<dbReference type="OMA" id="EVQDVWT"/>